<organism evidence="2 3">
    <name type="scientific">Stachybotrys chlorohalonatus (strain IBT 40285)</name>
    <dbReference type="NCBI Taxonomy" id="1283841"/>
    <lineage>
        <taxon>Eukaryota</taxon>
        <taxon>Fungi</taxon>
        <taxon>Dikarya</taxon>
        <taxon>Ascomycota</taxon>
        <taxon>Pezizomycotina</taxon>
        <taxon>Sordariomycetes</taxon>
        <taxon>Hypocreomycetidae</taxon>
        <taxon>Hypocreales</taxon>
        <taxon>Stachybotryaceae</taxon>
        <taxon>Stachybotrys</taxon>
    </lineage>
</organism>
<keyword evidence="3" id="KW-1185">Reference proteome</keyword>
<name>A0A084QH33_STAC4</name>
<keyword evidence="1" id="KW-1133">Transmembrane helix</keyword>
<dbReference type="AlphaFoldDB" id="A0A084QH33"/>
<dbReference type="InParanoid" id="A0A084QH33"/>
<evidence type="ECO:0000313" key="2">
    <source>
        <dbReference type="EMBL" id="KFA63268.1"/>
    </source>
</evidence>
<sequence length="175" mass="18927">MDNHSDSVPYYAAHSGAKNVHCGHEPGDRCPAYVELILGDICIVFCVLAVVFSTVVIIAILTAYVRKLQPAAQQDEESDLEASVGGVNDNAEAEGAELETDEGRLSLESGVWLMEAGENNIAMALLGDRRRWGSAPEMGTQGRRNGTYVGLRRLSDDEARRVQSRYLPFSGAVDG</sequence>
<accession>A0A084QH33</accession>
<protein>
    <submittedName>
        <fullName evidence="2">Uncharacterized protein</fullName>
    </submittedName>
</protein>
<dbReference type="HOGENOM" id="CLU_103056_0_0_1"/>
<evidence type="ECO:0000256" key="1">
    <source>
        <dbReference type="SAM" id="Phobius"/>
    </source>
</evidence>
<gene>
    <name evidence="2" type="ORF">S40285_10457</name>
</gene>
<evidence type="ECO:0000313" key="3">
    <source>
        <dbReference type="Proteomes" id="UP000028524"/>
    </source>
</evidence>
<dbReference type="OrthoDB" id="10325925at2759"/>
<keyword evidence="1" id="KW-0472">Membrane</keyword>
<dbReference type="EMBL" id="KL660750">
    <property type="protein sequence ID" value="KFA63268.1"/>
    <property type="molecule type" value="Genomic_DNA"/>
</dbReference>
<dbReference type="Proteomes" id="UP000028524">
    <property type="component" value="Unassembled WGS sequence"/>
</dbReference>
<reference evidence="2 3" key="1">
    <citation type="journal article" date="2014" name="BMC Genomics">
        <title>Comparative genome sequencing reveals chemotype-specific gene clusters in the toxigenic black mold Stachybotrys.</title>
        <authorList>
            <person name="Semeiks J."/>
            <person name="Borek D."/>
            <person name="Otwinowski Z."/>
            <person name="Grishin N.V."/>
        </authorList>
    </citation>
    <scope>NUCLEOTIDE SEQUENCE [LARGE SCALE GENOMIC DNA]</scope>
    <source>
        <strain evidence="2 3">IBT 40285</strain>
    </source>
</reference>
<feature type="transmembrane region" description="Helical" evidence="1">
    <location>
        <begin position="36"/>
        <end position="65"/>
    </location>
</feature>
<proteinExistence type="predicted"/>
<keyword evidence="1" id="KW-0812">Transmembrane</keyword>